<keyword evidence="12" id="KW-1185">Reference proteome</keyword>
<dbReference type="PANTHER" id="PTHR21368">
    <property type="entry name" value="50S RIBOSOMAL PROTEIN L9"/>
    <property type="match status" value="1"/>
</dbReference>
<keyword evidence="6" id="KW-0687">Ribonucleoprotein</keyword>
<dbReference type="Pfam" id="PF25131">
    <property type="entry name" value="bL9m_N"/>
    <property type="match status" value="1"/>
</dbReference>
<sequence>MSPLFACRLLAPLLTRAARRGQFAQQCPRTLVIVERWWPVPLAKLGKPPRLTSRHRVYRFVEDTKTRPKDLLELILTRRVPGYGHRGDVVRVSKPFGRNKLLATGQAVYASPENLRLFQEEKLNPATAKEDTTQTWTALQTMEHLKSSRFEVQIKADAEWQLTEEIVQRRFERNLGVFVASHALKLPDEPITRFGEYWCEVTFNGLDTVRVPMHVVPFVPASEQGQRD</sequence>
<dbReference type="InterPro" id="IPR000244">
    <property type="entry name" value="Ribosomal_bL9"/>
</dbReference>
<dbReference type="Pfam" id="PF22078">
    <property type="entry name" value="Ribosomal_bL9m_C"/>
    <property type="match status" value="1"/>
</dbReference>
<evidence type="ECO:0000259" key="11">
    <source>
        <dbReference type="Pfam" id="PF25131"/>
    </source>
</evidence>
<protein>
    <recommendedName>
        <fullName evidence="7">Large ribosomal subunit protein bL9m</fullName>
    </recommendedName>
    <alternativeName>
        <fullName evidence="8">39S ribosomal protein L9, mitochondrial</fullName>
    </alternativeName>
</protein>
<dbReference type="Proteomes" id="UP001318040">
    <property type="component" value="Chromosome 57"/>
</dbReference>
<organism evidence="12 13">
    <name type="scientific">Petromyzon marinus</name>
    <name type="common">Sea lamprey</name>
    <dbReference type="NCBI Taxonomy" id="7757"/>
    <lineage>
        <taxon>Eukaryota</taxon>
        <taxon>Metazoa</taxon>
        <taxon>Chordata</taxon>
        <taxon>Craniata</taxon>
        <taxon>Vertebrata</taxon>
        <taxon>Cyclostomata</taxon>
        <taxon>Hyperoartia</taxon>
        <taxon>Petromyzontiformes</taxon>
        <taxon>Petromyzontidae</taxon>
        <taxon>Petromyzon</taxon>
    </lineage>
</organism>
<evidence type="ECO:0000256" key="2">
    <source>
        <dbReference type="ARBA" id="ARBA00010605"/>
    </source>
</evidence>
<proteinExistence type="inferred from homology"/>
<evidence type="ECO:0000256" key="4">
    <source>
        <dbReference type="ARBA" id="ARBA00022980"/>
    </source>
</evidence>
<evidence type="ECO:0000256" key="6">
    <source>
        <dbReference type="ARBA" id="ARBA00023274"/>
    </source>
</evidence>
<accession>A0AAJ7U8W7</accession>
<dbReference type="InterPro" id="IPR020070">
    <property type="entry name" value="Ribosomal_bL9_N"/>
</dbReference>
<dbReference type="Gene3D" id="3.40.5.10">
    <property type="entry name" value="Ribosomal protein L9, N-terminal domain"/>
    <property type="match status" value="1"/>
</dbReference>
<dbReference type="InterPro" id="IPR036935">
    <property type="entry name" value="Ribosomal_bL9_N_sf"/>
</dbReference>
<dbReference type="Pfam" id="PF01281">
    <property type="entry name" value="Ribosomal_L9_N"/>
    <property type="match status" value="1"/>
</dbReference>
<dbReference type="SUPFAM" id="SSF55658">
    <property type="entry name" value="L9 N-domain-like"/>
    <property type="match status" value="1"/>
</dbReference>
<dbReference type="InterPro" id="IPR056864">
    <property type="entry name" value="MRP-L9_N"/>
</dbReference>
<dbReference type="InterPro" id="IPR054302">
    <property type="entry name" value="Ribosomal_bL9m_C"/>
</dbReference>
<evidence type="ECO:0000256" key="7">
    <source>
        <dbReference type="ARBA" id="ARBA00035194"/>
    </source>
</evidence>
<evidence type="ECO:0000256" key="8">
    <source>
        <dbReference type="ARBA" id="ARBA00035381"/>
    </source>
</evidence>
<feature type="domain" description="Large ribosomal subunit protein bL9m C-terminal" evidence="10">
    <location>
        <begin position="132"/>
        <end position="216"/>
    </location>
</feature>
<dbReference type="GO" id="GO:0005840">
    <property type="term" value="C:ribosome"/>
    <property type="evidence" value="ECO:0007669"/>
    <property type="project" value="UniProtKB-KW"/>
</dbReference>
<keyword evidence="4 13" id="KW-0689">Ribosomal protein</keyword>
<evidence type="ECO:0000313" key="13">
    <source>
        <dbReference type="RefSeq" id="XP_032831822.1"/>
    </source>
</evidence>
<comment type="subcellular location">
    <subcellularLocation>
        <location evidence="1">Mitochondrion</location>
    </subcellularLocation>
</comment>
<dbReference type="GeneID" id="116955007"/>
<evidence type="ECO:0000256" key="1">
    <source>
        <dbReference type="ARBA" id="ARBA00004173"/>
    </source>
</evidence>
<keyword evidence="5" id="KW-0496">Mitochondrion</keyword>
<feature type="domain" description="Ribosomal protein L9" evidence="9">
    <location>
        <begin position="73"/>
        <end position="117"/>
    </location>
</feature>
<evidence type="ECO:0000256" key="3">
    <source>
        <dbReference type="ARBA" id="ARBA00022946"/>
    </source>
</evidence>
<gene>
    <name evidence="13" type="primary">MRPL9</name>
</gene>
<name>A0AAJ7U8W7_PETMA</name>
<dbReference type="GO" id="GO:0003735">
    <property type="term" value="F:structural constituent of ribosome"/>
    <property type="evidence" value="ECO:0007669"/>
    <property type="project" value="InterPro"/>
</dbReference>
<dbReference type="InterPro" id="IPR009027">
    <property type="entry name" value="Ribosomal_bL9/RNase_H1_N"/>
</dbReference>
<dbReference type="AlphaFoldDB" id="A0AAJ7U8W7"/>
<dbReference type="GO" id="GO:0006412">
    <property type="term" value="P:translation"/>
    <property type="evidence" value="ECO:0007669"/>
    <property type="project" value="InterPro"/>
</dbReference>
<evidence type="ECO:0000313" key="12">
    <source>
        <dbReference type="Proteomes" id="UP001318040"/>
    </source>
</evidence>
<keyword evidence="3" id="KW-0809">Transit peptide</keyword>
<comment type="similarity">
    <text evidence="2">Belongs to the bacterial ribosomal protein bL9 family.</text>
</comment>
<evidence type="ECO:0000256" key="5">
    <source>
        <dbReference type="ARBA" id="ARBA00023128"/>
    </source>
</evidence>
<evidence type="ECO:0000259" key="10">
    <source>
        <dbReference type="Pfam" id="PF22078"/>
    </source>
</evidence>
<feature type="domain" description="Large ribosomal subunit protein bL9m N-terminal" evidence="11">
    <location>
        <begin position="32"/>
        <end position="63"/>
    </location>
</feature>
<dbReference type="RefSeq" id="XP_032831822.1">
    <property type="nucleotide sequence ID" value="XM_032975931.1"/>
</dbReference>
<dbReference type="CTD" id="65005"/>
<dbReference type="GO" id="GO:1990904">
    <property type="term" value="C:ribonucleoprotein complex"/>
    <property type="evidence" value="ECO:0007669"/>
    <property type="project" value="UniProtKB-KW"/>
</dbReference>
<evidence type="ECO:0000259" key="9">
    <source>
        <dbReference type="Pfam" id="PF01281"/>
    </source>
</evidence>
<reference evidence="13" key="1">
    <citation type="submission" date="2025-08" db="UniProtKB">
        <authorList>
            <consortium name="RefSeq"/>
        </authorList>
    </citation>
    <scope>IDENTIFICATION</scope>
    <source>
        <tissue evidence="13">Sperm</tissue>
    </source>
</reference>
<dbReference type="KEGG" id="pmrn:116955007"/>
<dbReference type="GO" id="GO:0005739">
    <property type="term" value="C:mitochondrion"/>
    <property type="evidence" value="ECO:0007669"/>
    <property type="project" value="UniProtKB-SubCell"/>
</dbReference>